<dbReference type="Pfam" id="PF00128">
    <property type="entry name" value="Alpha-amylase"/>
    <property type="match status" value="1"/>
</dbReference>
<dbReference type="GeneID" id="107219801"/>
<dbReference type="Gene3D" id="2.60.40.1180">
    <property type="entry name" value="Golgi alpha-mannosidase II"/>
    <property type="match status" value="1"/>
</dbReference>
<dbReference type="InterPro" id="IPR017853">
    <property type="entry name" value="GH"/>
</dbReference>
<dbReference type="PANTHER" id="PTHR43447">
    <property type="entry name" value="ALPHA-AMYLASE"/>
    <property type="match status" value="1"/>
</dbReference>
<evidence type="ECO:0000256" key="12">
    <source>
        <dbReference type="ARBA" id="ARBA00023277"/>
    </source>
</evidence>
<keyword evidence="10" id="KW-1015">Disulfide bond</keyword>
<gene>
    <name evidence="20" type="primary">LOC107219801</name>
</gene>
<dbReference type="OrthoDB" id="550577at2759"/>
<dbReference type="SMART" id="SM00632">
    <property type="entry name" value="Aamy_C"/>
    <property type="match status" value="1"/>
</dbReference>
<keyword evidence="19" id="KW-1185">Reference proteome</keyword>
<keyword evidence="12 15" id="KW-0119">Carbohydrate metabolism</keyword>
<dbReference type="Proteomes" id="UP000829291">
    <property type="component" value="Chromosome 4"/>
</dbReference>
<evidence type="ECO:0000259" key="18">
    <source>
        <dbReference type="SMART" id="SM00642"/>
    </source>
</evidence>
<dbReference type="Pfam" id="PF02806">
    <property type="entry name" value="Alpha-amylase_C"/>
    <property type="match status" value="1"/>
</dbReference>
<dbReference type="CDD" id="cd11317">
    <property type="entry name" value="AmyAc_bac_euk_AmyA"/>
    <property type="match status" value="1"/>
</dbReference>
<proteinExistence type="inferred from homology"/>
<reference evidence="20" key="1">
    <citation type="submission" date="2025-08" db="UniProtKB">
        <authorList>
            <consortium name="RefSeq"/>
        </authorList>
    </citation>
    <scope>IDENTIFICATION</scope>
    <source>
        <tissue evidence="20">Thorax and Abdomen</tissue>
    </source>
</reference>
<evidence type="ECO:0000256" key="13">
    <source>
        <dbReference type="ARBA" id="ARBA00023295"/>
    </source>
</evidence>
<dbReference type="AlphaFoldDB" id="A0A6J0BFM4"/>
<evidence type="ECO:0000256" key="1">
    <source>
        <dbReference type="ARBA" id="ARBA00000548"/>
    </source>
</evidence>
<keyword evidence="8 15" id="KW-0378">Hydrolase</keyword>
<keyword evidence="13 15" id="KW-0326">Glycosidase</keyword>
<evidence type="ECO:0000313" key="20">
    <source>
        <dbReference type="RefSeq" id="XP_015513630.2"/>
    </source>
</evidence>
<evidence type="ECO:0000256" key="14">
    <source>
        <dbReference type="RuleBase" id="RU003615"/>
    </source>
</evidence>
<accession>A0A6J0BFM4</accession>
<feature type="domain" description="Alpha-amylase C-terminal" evidence="17">
    <location>
        <begin position="404"/>
        <end position="492"/>
    </location>
</feature>
<keyword evidence="9" id="KW-0106">Calcium</keyword>
<evidence type="ECO:0000256" key="16">
    <source>
        <dbReference type="SAM" id="SignalP"/>
    </source>
</evidence>
<comment type="similarity">
    <text evidence="4 14">Belongs to the glycosyl hydrolase 13 family.</text>
</comment>
<dbReference type="SMART" id="SM00642">
    <property type="entry name" value="Aamy"/>
    <property type="match status" value="1"/>
</dbReference>
<evidence type="ECO:0000256" key="3">
    <source>
        <dbReference type="ARBA" id="ARBA00001923"/>
    </source>
</evidence>
<dbReference type="SUPFAM" id="SSF51445">
    <property type="entry name" value="(Trans)glycosidases"/>
    <property type="match status" value="1"/>
</dbReference>
<evidence type="ECO:0000256" key="10">
    <source>
        <dbReference type="ARBA" id="ARBA00023157"/>
    </source>
</evidence>
<keyword evidence="7" id="KW-0479">Metal-binding</keyword>
<name>A0A6J0BFM4_NEOLC</name>
<sequence length="496" mass="55192">MQLSLTLLSLAAFAVATKNPHFSNGRDVIVHLFEWKWSDIADECERFLALKGYGGVQVSPPNENLVIKNRPWWERYQPVSYKLVTRSGDEAAFRNMVTRCNNAGVRIYVDAVINHMSSIAEDGSYGTAGSQVFYSNQSWPAVPYNSADFHADCVVTNYNDAANVRNCKLVGLADLNHATEWVREKIVEYMNHLIDIGVAGFRIDAAKHMWPRDLKIIVNRLKNLNTDQGFAPNSRPFIYQEVIYLGHEATNVSEYTGIGRITEFKYGLELDCCFRGNNALKWLTSWGEAWGLLTSSDALVFIDNHDNQRGHGGGGSILTHKTSKPYKMATAFMLAYPYGITRIMSSFAFDNSDAGPPADSNGNITSPMINSDDTCGNGWICEHRWRQIYNMVGFRNAVKGTGVRNWWDNNNNQIAFSRGSAGFVAFNLDRQDLKQTLQTGLPAGTYCDVISGSLKDGRCTGKIITVNSDGTAYIEILNSEEDGVLAIHVNVSKIDV</sequence>
<dbReference type="GO" id="GO:0005975">
    <property type="term" value="P:carbohydrate metabolic process"/>
    <property type="evidence" value="ECO:0007669"/>
    <property type="project" value="InterPro"/>
</dbReference>
<evidence type="ECO:0000259" key="17">
    <source>
        <dbReference type="SMART" id="SM00632"/>
    </source>
</evidence>
<dbReference type="InterPro" id="IPR031319">
    <property type="entry name" value="A-amylase_C"/>
</dbReference>
<evidence type="ECO:0000256" key="6">
    <source>
        <dbReference type="ARBA" id="ARBA00012595"/>
    </source>
</evidence>
<dbReference type="PRINTS" id="PR00110">
    <property type="entry name" value="ALPHAAMYLASE"/>
</dbReference>
<keyword evidence="11" id="KW-0868">Chloride</keyword>
<comment type="cofactor">
    <cofactor evidence="2">
        <name>Ca(2+)</name>
        <dbReference type="ChEBI" id="CHEBI:29108"/>
    </cofactor>
</comment>
<feature type="signal peptide" evidence="16">
    <location>
        <begin position="1"/>
        <end position="16"/>
    </location>
</feature>
<dbReference type="GO" id="GO:0004556">
    <property type="term" value="F:alpha-amylase activity"/>
    <property type="evidence" value="ECO:0007669"/>
    <property type="project" value="UniProtKB-UniRule"/>
</dbReference>
<comment type="subunit">
    <text evidence="5">Monomer.</text>
</comment>
<protein>
    <recommendedName>
        <fullName evidence="6 15">Alpha-amylase</fullName>
        <ecNumber evidence="6 15">3.2.1.1</ecNumber>
    </recommendedName>
</protein>
<evidence type="ECO:0000256" key="15">
    <source>
        <dbReference type="RuleBase" id="RU361134"/>
    </source>
</evidence>
<evidence type="ECO:0000256" key="9">
    <source>
        <dbReference type="ARBA" id="ARBA00022837"/>
    </source>
</evidence>
<evidence type="ECO:0000256" key="11">
    <source>
        <dbReference type="ARBA" id="ARBA00023214"/>
    </source>
</evidence>
<evidence type="ECO:0000256" key="4">
    <source>
        <dbReference type="ARBA" id="ARBA00008061"/>
    </source>
</evidence>
<comment type="catalytic activity">
    <reaction evidence="1 15">
        <text>Endohydrolysis of (1-&gt;4)-alpha-D-glucosidic linkages in polysaccharides containing three or more (1-&gt;4)-alpha-linked D-glucose units.</text>
        <dbReference type="EC" id="3.2.1.1"/>
    </reaction>
</comment>
<feature type="chain" id="PRO_5045939117" description="Alpha-amylase" evidence="16">
    <location>
        <begin position="17"/>
        <end position="496"/>
    </location>
</feature>
<dbReference type="SUPFAM" id="SSF51011">
    <property type="entry name" value="Glycosyl hydrolase domain"/>
    <property type="match status" value="1"/>
</dbReference>
<dbReference type="InterPro" id="IPR006047">
    <property type="entry name" value="GH13_cat_dom"/>
</dbReference>
<dbReference type="RefSeq" id="XP_015513630.2">
    <property type="nucleotide sequence ID" value="XM_015658144.2"/>
</dbReference>
<keyword evidence="16" id="KW-0732">Signal</keyword>
<dbReference type="InterPro" id="IPR013780">
    <property type="entry name" value="Glyco_hydro_b"/>
</dbReference>
<dbReference type="Gene3D" id="3.20.20.80">
    <property type="entry name" value="Glycosidases"/>
    <property type="match status" value="1"/>
</dbReference>
<evidence type="ECO:0000313" key="19">
    <source>
        <dbReference type="Proteomes" id="UP000829291"/>
    </source>
</evidence>
<evidence type="ECO:0000256" key="2">
    <source>
        <dbReference type="ARBA" id="ARBA00001913"/>
    </source>
</evidence>
<dbReference type="EC" id="3.2.1.1" evidence="6 15"/>
<organism evidence="20">
    <name type="scientific">Neodiprion lecontei</name>
    <name type="common">Redheaded pine sawfly</name>
    <dbReference type="NCBI Taxonomy" id="441921"/>
    <lineage>
        <taxon>Eukaryota</taxon>
        <taxon>Metazoa</taxon>
        <taxon>Ecdysozoa</taxon>
        <taxon>Arthropoda</taxon>
        <taxon>Hexapoda</taxon>
        <taxon>Insecta</taxon>
        <taxon>Pterygota</taxon>
        <taxon>Neoptera</taxon>
        <taxon>Endopterygota</taxon>
        <taxon>Hymenoptera</taxon>
        <taxon>Tenthredinoidea</taxon>
        <taxon>Diprionidae</taxon>
        <taxon>Diprioninae</taxon>
        <taxon>Neodiprion</taxon>
    </lineage>
</organism>
<evidence type="ECO:0000256" key="7">
    <source>
        <dbReference type="ARBA" id="ARBA00022723"/>
    </source>
</evidence>
<dbReference type="InterPro" id="IPR006046">
    <property type="entry name" value="Alpha_amylase"/>
</dbReference>
<comment type="cofactor">
    <cofactor evidence="3">
        <name>chloride</name>
        <dbReference type="ChEBI" id="CHEBI:17996"/>
    </cofactor>
</comment>
<evidence type="ECO:0000256" key="5">
    <source>
        <dbReference type="ARBA" id="ARBA00011245"/>
    </source>
</evidence>
<feature type="domain" description="Glycosyl hydrolase family 13 catalytic" evidence="18">
    <location>
        <begin position="27"/>
        <end position="395"/>
    </location>
</feature>
<evidence type="ECO:0000256" key="8">
    <source>
        <dbReference type="ARBA" id="ARBA00022801"/>
    </source>
</evidence>
<dbReference type="InterPro" id="IPR006048">
    <property type="entry name" value="A-amylase/branching_C"/>
</dbReference>
<dbReference type="GO" id="GO:0046872">
    <property type="term" value="F:metal ion binding"/>
    <property type="evidence" value="ECO:0007669"/>
    <property type="project" value="UniProtKB-KW"/>
</dbReference>